<dbReference type="Gene3D" id="2.130.10.10">
    <property type="entry name" value="YVTN repeat-like/Quinoprotein amine dehydrogenase"/>
    <property type="match status" value="1"/>
</dbReference>
<dbReference type="AlphaFoldDB" id="A0A2S9Y5V5"/>
<gene>
    <name evidence="2" type="ORF">ENSA7_59660</name>
</gene>
<evidence type="ECO:0008006" key="4">
    <source>
        <dbReference type="Google" id="ProtNLM"/>
    </source>
</evidence>
<name>A0A2S9Y5V5_9BACT</name>
<evidence type="ECO:0000256" key="1">
    <source>
        <dbReference type="SAM" id="MobiDB-lite"/>
    </source>
</evidence>
<protein>
    <recommendedName>
        <fullName evidence="4">Methionine ABC transporter ATP-binding protein</fullName>
    </recommendedName>
</protein>
<dbReference type="PANTHER" id="PTHR40274">
    <property type="entry name" value="VIRGINIAMYCIN B LYASE"/>
    <property type="match status" value="1"/>
</dbReference>
<accession>A0A2S9Y5V5</accession>
<organism evidence="2 3">
    <name type="scientific">Enhygromyxa salina</name>
    <dbReference type="NCBI Taxonomy" id="215803"/>
    <lineage>
        <taxon>Bacteria</taxon>
        <taxon>Pseudomonadati</taxon>
        <taxon>Myxococcota</taxon>
        <taxon>Polyangia</taxon>
        <taxon>Nannocystales</taxon>
        <taxon>Nannocystaceae</taxon>
        <taxon>Enhygromyxa</taxon>
    </lineage>
</organism>
<feature type="region of interest" description="Disordered" evidence="1">
    <location>
        <begin position="1"/>
        <end position="79"/>
    </location>
</feature>
<evidence type="ECO:0000313" key="3">
    <source>
        <dbReference type="Proteomes" id="UP000238823"/>
    </source>
</evidence>
<sequence>MGAALIFGCGDGSASEGRGDEGSGLTTLTTFGADETASEGNEGETGTDDSSADSDGEGNEDGEAKFDLSIPDAPHSCGGTGGDTLSNIWIANSSQNSVSKIDTKTMIEQGRYYVRPDQAGNPSRTSVSLSANVAIASRNGGVTKIYHNIDDCQESNGTPGIQTSGGAELLPWGEEECVAWHTPLAYTSNRPLAWAQGTWDESTCSWVNEKLWTSGANGAGSTQVLLLDGDTGVVEQTIAIPEIQSSIGLYGGAVDGDGHFWGIETGGARLVRVDRNNFSYQIWSGPGVASYGMAVDSVGRPWFCAGGGASRFDPQLQTWQTLPSPGGNAWGGCMTDGEGTLWHCRQLDATLVGIDTETLQVTKQIPLPAYAHGISIDFDGYVWAVGFASTDAYRVDPDTGTIDTFSNLVGAYTYSDMTGFALSSAGIPNG</sequence>
<feature type="compositionally biased region" description="Acidic residues" evidence="1">
    <location>
        <begin position="41"/>
        <end position="61"/>
    </location>
</feature>
<dbReference type="EMBL" id="PVNL01000118">
    <property type="protein sequence ID" value="PRQ00472.1"/>
    <property type="molecule type" value="Genomic_DNA"/>
</dbReference>
<dbReference type="Proteomes" id="UP000238823">
    <property type="component" value="Unassembled WGS sequence"/>
</dbReference>
<dbReference type="SUPFAM" id="SSF63829">
    <property type="entry name" value="Calcium-dependent phosphotriesterase"/>
    <property type="match status" value="1"/>
</dbReference>
<evidence type="ECO:0000313" key="2">
    <source>
        <dbReference type="EMBL" id="PRQ00472.1"/>
    </source>
</evidence>
<dbReference type="InterPro" id="IPR015943">
    <property type="entry name" value="WD40/YVTN_repeat-like_dom_sf"/>
</dbReference>
<dbReference type="PANTHER" id="PTHR40274:SF3">
    <property type="entry name" value="VIRGINIAMYCIN B LYASE"/>
    <property type="match status" value="1"/>
</dbReference>
<proteinExistence type="predicted"/>
<dbReference type="InterPro" id="IPR051344">
    <property type="entry name" value="Vgb"/>
</dbReference>
<comment type="caution">
    <text evidence="2">The sequence shown here is derived from an EMBL/GenBank/DDBJ whole genome shotgun (WGS) entry which is preliminary data.</text>
</comment>
<reference evidence="2 3" key="1">
    <citation type="submission" date="2018-03" db="EMBL/GenBank/DDBJ databases">
        <title>Draft Genome Sequences of the Obligatory Marine Myxobacteria Enhygromyxa salina SWB007.</title>
        <authorList>
            <person name="Poehlein A."/>
            <person name="Moghaddam J.A."/>
            <person name="Harms H."/>
            <person name="Alanjari M."/>
            <person name="Koenig G.M."/>
            <person name="Daniel R."/>
            <person name="Schaeberle T.F."/>
        </authorList>
    </citation>
    <scope>NUCLEOTIDE SEQUENCE [LARGE SCALE GENOMIC DNA]</scope>
    <source>
        <strain evidence="2 3">SWB007</strain>
    </source>
</reference>